<dbReference type="Pfam" id="PF19263">
    <property type="entry name" value="DUF5906"/>
    <property type="match status" value="1"/>
</dbReference>
<dbReference type="InterPro" id="IPR014015">
    <property type="entry name" value="Helicase_SF3_DNA-vir"/>
</dbReference>
<dbReference type="Pfam" id="PF08706">
    <property type="entry name" value="D5_N"/>
    <property type="match status" value="1"/>
</dbReference>
<dbReference type="PROSITE" id="PS51206">
    <property type="entry name" value="SF3_HELICASE_1"/>
    <property type="match status" value="1"/>
</dbReference>
<dbReference type="SMART" id="SM00885">
    <property type="entry name" value="D5_N"/>
    <property type="match status" value="1"/>
</dbReference>
<proteinExistence type="predicted"/>
<organism evidence="5 6">
    <name type="scientific">Streptomyces smyrnaeus</name>
    <dbReference type="NCBI Taxonomy" id="1387713"/>
    <lineage>
        <taxon>Bacteria</taxon>
        <taxon>Bacillati</taxon>
        <taxon>Actinomycetota</taxon>
        <taxon>Actinomycetes</taxon>
        <taxon>Kitasatosporales</taxon>
        <taxon>Streptomycetaceae</taxon>
        <taxon>Streptomyces</taxon>
    </lineage>
</organism>
<evidence type="ECO:0000259" key="4">
    <source>
        <dbReference type="PROSITE" id="PS51206"/>
    </source>
</evidence>
<keyword evidence="6" id="KW-1185">Reference proteome</keyword>
<sequence length="485" mass="54512">MTTFDDAYWTRQRELLSIDPEVRHVSFARFVADQCAHELRHVQHVGWYRWNGHVWEATGDDGAAMQAVTDAARVLMRRGAENSGDMGWCSAASSKMLVNHQRRAMVSEMAVLPQFRASVDELDAQRHLLTFRNGTVDLRTGELHAHDPADMLTQCANVDYVHDAECPRWLRFVEEVFPGDSDMQRYYQTFLGMAITGEVREHALGVWYGEHGRNGKGTTIRTMQKVFGHDVVHEVPFTIFENVRGQAVHTEQIAALRGKRLVVAQEGNQGVPMNTALLKNLSGGDRISTRHLHGKVFSFDPTFTIVLATNYLPEFGSGGAALWARTKAMLFGVSFADRRDPDLEPTIQGPEREGVAAWVVRGAQRYYSEGLSDPLSVIAATDHHKEEVDPLRPLVEEVFAYDDDSEVKRSDFNRELKEWRDDNGDKSAKFSPSNVKNHLKTNGVTEVQRKGKGWMYRGIYLLSDPPAHIATPEAFGPGILDQTHG</sequence>
<feature type="domain" description="SF3 helicase" evidence="4">
    <location>
        <begin position="182"/>
        <end position="343"/>
    </location>
</feature>
<name>A0ABS3Y5V1_9ACTN</name>
<dbReference type="InterPro" id="IPR027417">
    <property type="entry name" value="P-loop_NTPase"/>
</dbReference>
<dbReference type="Proteomes" id="UP000721954">
    <property type="component" value="Unassembled WGS sequence"/>
</dbReference>
<evidence type="ECO:0000313" key="5">
    <source>
        <dbReference type="EMBL" id="MBO8203039.1"/>
    </source>
</evidence>
<comment type="caution">
    <text evidence="5">The sequence shown here is derived from an EMBL/GenBank/DDBJ whole genome shotgun (WGS) entry which is preliminary data.</text>
</comment>
<gene>
    <name evidence="5" type="ORF">JW613_32885</name>
</gene>
<evidence type="ECO:0000313" key="6">
    <source>
        <dbReference type="Proteomes" id="UP000721954"/>
    </source>
</evidence>
<accession>A0ABS3Y5V1</accession>
<dbReference type="InterPro" id="IPR045455">
    <property type="entry name" value="NrS-1_pol-like_helicase"/>
</dbReference>
<dbReference type="GeneID" id="96263415"/>
<dbReference type="Gene3D" id="3.40.50.300">
    <property type="entry name" value="P-loop containing nucleotide triphosphate hydrolases"/>
    <property type="match status" value="1"/>
</dbReference>
<dbReference type="PANTHER" id="PTHR35372">
    <property type="entry name" value="ATP BINDING PROTEIN-RELATED"/>
    <property type="match status" value="1"/>
</dbReference>
<evidence type="ECO:0000256" key="1">
    <source>
        <dbReference type="ARBA" id="ARBA00022741"/>
    </source>
</evidence>
<dbReference type="InterPro" id="IPR051620">
    <property type="entry name" value="ORF904-like_C"/>
</dbReference>
<keyword evidence="3" id="KW-0067">ATP-binding</keyword>
<keyword evidence="1" id="KW-0547">Nucleotide-binding</keyword>
<dbReference type="InterPro" id="IPR006500">
    <property type="entry name" value="Helicase_put_C_phage/plasmid"/>
</dbReference>
<dbReference type="PANTHER" id="PTHR35372:SF2">
    <property type="entry name" value="SF3 HELICASE DOMAIN-CONTAINING PROTEIN"/>
    <property type="match status" value="1"/>
</dbReference>
<evidence type="ECO:0000256" key="3">
    <source>
        <dbReference type="ARBA" id="ARBA00022840"/>
    </source>
</evidence>
<dbReference type="RefSeq" id="WP_209214517.1">
    <property type="nucleotide sequence ID" value="NZ_JAFFZM010000032.1"/>
</dbReference>
<reference evidence="5 6" key="1">
    <citation type="submission" date="2021-02" db="EMBL/GenBank/DDBJ databases">
        <title>Streptomyces spirodelae sp. nov., isolated from duckweed.</title>
        <authorList>
            <person name="Saimee Y."/>
            <person name="Duangmal K."/>
        </authorList>
    </citation>
    <scope>NUCLEOTIDE SEQUENCE [LARGE SCALE GENOMIC DNA]</scope>
    <source>
        <strain evidence="5 6">DSM 42105</strain>
    </source>
</reference>
<evidence type="ECO:0000256" key="2">
    <source>
        <dbReference type="ARBA" id="ARBA00022801"/>
    </source>
</evidence>
<dbReference type="NCBIfam" id="TIGR01613">
    <property type="entry name" value="primase_Cterm"/>
    <property type="match status" value="1"/>
</dbReference>
<dbReference type="EMBL" id="JAFFZM010000032">
    <property type="protein sequence ID" value="MBO8203039.1"/>
    <property type="molecule type" value="Genomic_DNA"/>
</dbReference>
<dbReference type="InterPro" id="IPR014818">
    <property type="entry name" value="Phage/plasmid_primase_P4_C"/>
</dbReference>
<keyword evidence="2" id="KW-0378">Hydrolase</keyword>
<protein>
    <recommendedName>
        <fullName evidence="4">SF3 helicase domain-containing protein</fullName>
    </recommendedName>
</protein>